<organism evidence="2 3">
    <name type="scientific">Penicillium desertorum</name>
    <dbReference type="NCBI Taxonomy" id="1303715"/>
    <lineage>
        <taxon>Eukaryota</taxon>
        <taxon>Fungi</taxon>
        <taxon>Dikarya</taxon>
        <taxon>Ascomycota</taxon>
        <taxon>Pezizomycotina</taxon>
        <taxon>Eurotiomycetes</taxon>
        <taxon>Eurotiomycetidae</taxon>
        <taxon>Eurotiales</taxon>
        <taxon>Aspergillaceae</taxon>
        <taxon>Penicillium</taxon>
    </lineage>
</organism>
<dbReference type="Proteomes" id="UP001147760">
    <property type="component" value="Unassembled WGS sequence"/>
</dbReference>
<accession>A0A9W9WDI9</accession>
<evidence type="ECO:0000313" key="2">
    <source>
        <dbReference type="EMBL" id="KAJ5454962.1"/>
    </source>
</evidence>
<protein>
    <submittedName>
        <fullName evidence="2">Uncharacterized protein</fullName>
    </submittedName>
</protein>
<gene>
    <name evidence="2" type="ORF">N7530_012731</name>
</gene>
<reference evidence="2" key="1">
    <citation type="submission" date="2022-12" db="EMBL/GenBank/DDBJ databases">
        <authorList>
            <person name="Petersen C."/>
        </authorList>
    </citation>
    <scope>NUCLEOTIDE SEQUENCE</scope>
    <source>
        <strain evidence="2">IBT 17660</strain>
    </source>
</reference>
<reference evidence="2" key="2">
    <citation type="journal article" date="2023" name="IMA Fungus">
        <title>Comparative genomic study of the Penicillium genus elucidates a diverse pangenome and 15 lateral gene transfer events.</title>
        <authorList>
            <person name="Petersen C."/>
            <person name="Sorensen T."/>
            <person name="Nielsen M.R."/>
            <person name="Sondergaard T.E."/>
            <person name="Sorensen J.L."/>
            <person name="Fitzpatrick D.A."/>
            <person name="Frisvad J.C."/>
            <person name="Nielsen K.L."/>
        </authorList>
    </citation>
    <scope>NUCLEOTIDE SEQUENCE</scope>
    <source>
        <strain evidence="2">IBT 17660</strain>
    </source>
</reference>
<comment type="caution">
    <text evidence="2">The sequence shown here is derived from an EMBL/GenBank/DDBJ whole genome shotgun (WGS) entry which is preliminary data.</text>
</comment>
<sequence>MSIDLQHHEEVSVLSLEAIIKLYITASHASNSTSRRVTHQTLHHGESRCARTLKTATVVASNSTSRRVTVCEELLTLGQTWAFMVLVRHSRKTTYATREPRLTGLQMKRTYLPSPPQPPQLGQGDAPQ</sequence>
<proteinExistence type="predicted"/>
<dbReference type="EMBL" id="JAPWDO010000010">
    <property type="protein sequence ID" value="KAJ5454962.1"/>
    <property type="molecule type" value="Genomic_DNA"/>
</dbReference>
<name>A0A9W9WDI9_9EURO</name>
<evidence type="ECO:0000313" key="3">
    <source>
        <dbReference type="Proteomes" id="UP001147760"/>
    </source>
</evidence>
<dbReference type="AlphaFoldDB" id="A0A9W9WDI9"/>
<keyword evidence="3" id="KW-1185">Reference proteome</keyword>
<dbReference type="OrthoDB" id="4376251at2759"/>
<feature type="region of interest" description="Disordered" evidence="1">
    <location>
        <begin position="97"/>
        <end position="128"/>
    </location>
</feature>
<evidence type="ECO:0000256" key="1">
    <source>
        <dbReference type="SAM" id="MobiDB-lite"/>
    </source>
</evidence>